<protein>
    <submittedName>
        <fullName evidence="1">Uncharacterized protein</fullName>
    </submittedName>
</protein>
<sequence>MPLSRLPRCPKGSKNLTKGQKAAIVALGQVKGLGFPQIAAEVGIHDKAAGQAFQRAKRDAQKLNNNNALLQPPRAHDGCQTKGLILAGLLRLLMALRSPKAYALTSSYKPRNRTTSYAQRNQPFSTFWPTTPRKGIVSTSTRRHLAGSLSCCDAWVAAPSLYRPYVGEHVSHRNQ</sequence>
<dbReference type="AlphaFoldDB" id="A0A6A6WZA9"/>
<dbReference type="Proteomes" id="UP000799757">
    <property type="component" value="Unassembled WGS sequence"/>
</dbReference>
<proteinExistence type="predicted"/>
<gene>
    <name evidence="1" type="ORF">K505DRAFT_365623</name>
</gene>
<reference evidence="1" key="1">
    <citation type="journal article" date="2020" name="Stud. Mycol.">
        <title>101 Dothideomycetes genomes: a test case for predicting lifestyles and emergence of pathogens.</title>
        <authorList>
            <person name="Haridas S."/>
            <person name="Albert R."/>
            <person name="Binder M."/>
            <person name="Bloem J."/>
            <person name="Labutti K."/>
            <person name="Salamov A."/>
            <person name="Andreopoulos B."/>
            <person name="Baker S."/>
            <person name="Barry K."/>
            <person name="Bills G."/>
            <person name="Bluhm B."/>
            <person name="Cannon C."/>
            <person name="Castanera R."/>
            <person name="Culley D."/>
            <person name="Daum C."/>
            <person name="Ezra D."/>
            <person name="Gonzalez J."/>
            <person name="Henrissat B."/>
            <person name="Kuo A."/>
            <person name="Liang C."/>
            <person name="Lipzen A."/>
            <person name="Lutzoni F."/>
            <person name="Magnuson J."/>
            <person name="Mondo S."/>
            <person name="Nolan M."/>
            <person name="Ohm R."/>
            <person name="Pangilinan J."/>
            <person name="Park H.-J."/>
            <person name="Ramirez L."/>
            <person name="Alfaro M."/>
            <person name="Sun H."/>
            <person name="Tritt A."/>
            <person name="Yoshinaga Y."/>
            <person name="Zwiers L.-H."/>
            <person name="Turgeon B."/>
            <person name="Goodwin S."/>
            <person name="Spatafora J."/>
            <person name="Crous P."/>
            <person name="Grigoriev I."/>
        </authorList>
    </citation>
    <scope>NUCLEOTIDE SEQUENCE</scope>
    <source>
        <strain evidence="1">CBS 109.77</strain>
    </source>
</reference>
<dbReference type="EMBL" id="MU002138">
    <property type="protein sequence ID" value="KAF2789426.1"/>
    <property type="molecule type" value="Genomic_DNA"/>
</dbReference>
<evidence type="ECO:0000313" key="2">
    <source>
        <dbReference type="Proteomes" id="UP000799757"/>
    </source>
</evidence>
<accession>A0A6A6WZA9</accession>
<evidence type="ECO:0000313" key="1">
    <source>
        <dbReference type="EMBL" id="KAF2789426.1"/>
    </source>
</evidence>
<organism evidence="1 2">
    <name type="scientific">Melanomma pulvis-pyrius CBS 109.77</name>
    <dbReference type="NCBI Taxonomy" id="1314802"/>
    <lineage>
        <taxon>Eukaryota</taxon>
        <taxon>Fungi</taxon>
        <taxon>Dikarya</taxon>
        <taxon>Ascomycota</taxon>
        <taxon>Pezizomycotina</taxon>
        <taxon>Dothideomycetes</taxon>
        <taxon>Pleosporomycetidae</taxon>
        <taxon>Pleosporales</taxon>
        <taxon>Melanommataceae</taxon>
        <taxon>Melanomma</taxon>
    </lineage>
</organism>
<keyword evidence="2" id="KW-1185">Reference proteome</keyword>
<name>A0A6A6WZA9_9PLEO</name>